<sequence length="140" mass="15984">MNTELLRVGTTYIPVRNIEKSSEWYTAALGAELSYKDEDKAIINLANQSFFLVKAAPNQQLNFIDDKGREHFALTFEVNGIQQLRTLHAELLEKGINIGEIENRGHTGRNFVFSDPDGNKFDVWSELSRDFIEKYGIRSS</sequence>
<evidence type="ECO:0000259" key="1">
    <source>
        <dbReference type="PROSITE" id="PS51819"/>
    </source>
</evidence>
<accession>A0A2N5M6G8</accession>
<dbReference type="InterPro" id="IPR029068">
    <property type="entry name" value="Glyas_Bleomycin-R_OHBP_Dase"/>
</dbReference>
<gene>
    <name evidence="2" type="ORF">CUU66_10420</name>
</gene>
<dbReference type="SUPFAM" id="SSF54593">
    <property type="entry name" value="Glyoxalase/Bleomycin resistance protein/Dihydroxybiphenyl dioxygenase"/>
    <property type="match status" value="1"/>
</dbReference>
<dbReference type="RefSeq" id="WP_101641793.1">
    <property type="nucleotide sequence ID" value="NZ_PGUY01000031.1"/>
</dbReference>
<dbReference type="OrthoDB" id="291991at2"/>
<dbReference type="InterPro" id="IPR004360">
    <property type="entry name" value="Glyas_Fos-R_dOase_dom"/>
</dbReference>
<dbReference type="CDD" id="cd06587">
    <property type="entry name" value="VOC"/>
    <property type="match status" value="1"/>
</dbReference>
<evidence type="ECO:0000313" key="2">
    <source>
        <dbReference type="EMBL" id="PLT29935.1"/>
    </source>
</evidence>
<comment type="caution">
    <text evidence="2">The sequence shown here is derived from an EMBL/GenBank/DDBJ whole genome shotgun (WGS) entry which is preliminary data.</text>
</comment>
<dbReference type="PANTHER" id="PTHR36503:SF1">
    <property type="entry name" value="BLR2520 PROTEIN"/>
    <property type="match status" value="1"/>
</dbReference>
<keyword evidence="3" id="KW-1185">Reference proteome</keyword>
<dbReference type="PROSITE" id="PS51819">
    <property type="entry name" value="VOC"/>
    <property type="match status" value="1"/>
</dbReference>
<reference evidence="2 3" key="1">
    <citation type="submission" date="2017-11" db="EMBL/GenBank/DDBJ databases">
        <title>Comparitive Functional Genomics of Dry Heat Resistant strains isolated from the Viking Spacecraft.</title>
        <authorList>
            <person name="Seuylemezian A."/>
            <person name="Cooper K."/>
            <person name="Vaishampayan P."/>
        </authorList>
    </citation>
    <scope>NUCLEOTIDE SEQUENCE [LARGE SCALE GENOMIC DNA]</scope>
    <source>
        <strain evidence="2 3">V1-29</strain>
    </source>
</reference>
<dbReference type="PANTHER" id="PTHR36503">
    <property type="entry name" value="BLR2520 PROTEIN"/>
    <property type="match status" value="1"/>
</dbReference>
<dbReference type="Gene3D" id="3.10.180.10">
    <property type="entry name" value="2,3-Dihydroxybiphenyl 1,2-Dioxygenase, domain 1"/>
    <property type="match status" value="1"/>
</dbReference>
<dbReference type="InterPro" id="IPR037523">
    <property type="entry name" value="VOC_core"/>
</dbReference>
<name>A0A2N5M6G8_9BACI</name>
<dbReference type="AlphaFoldDB" id="A0A2N5M6G8"/>
<dbReference type="EMBL" id="PGUY01000031">
    <property type="protein sequence ID" value="PLT29935.1"/>
    <property type="molecule type" value="Genomic_DNA"/>
</dbReference>
<proteinExistence type="predicted"/>
<protein>
    <submittedName>
        <fullName evidence="2">VOC family protein</fullName>
    </submittedName>
</protein>
<organism evidence="2 3">
    <name type="scientific">Peribacillus deserti</name>
    <dbReference type="NCBI Taxonomy" id="673318"/>
    <lineage>
        <taxon>Bacteria</taxon>
        <taxon>Bacillati</taxon>
        <taxon>Bacillota</taxon>
        <taxon>Bacilli</taxon>
        <taxon>Bacillales</taxon>
        <taxon>Bacillaceae</taxon>
        <taxon>Peribacillus</taxon>
    </lineage>
</organism>
<dbReference type="Proteomes" id="UP000234748">
    <property type="component" value="Unassembled WGS sequence"/>
</dbReference>
<feature type="domain" description="VOC" evidence="1">
    <location>
        <begin position="7"/>
        <end position="126"/>
    </location>
</feature>
<evidence type="ECO:0000313" key="3">
    <source>
        <dbReference type="Proteomes" id="UP000234748"/>
    </source>
</evidence>
<dbReference type="Pfam" id="PF00903">
    <property type="entry name" value="Glyoxalase"/>
    <property type="match status" value="1"/>
</dbReference>